<gene>
    <name evidence="1" type="ORF">MZV50_02670</name>
</gene>
<dbReference type="InterPro" id="IPR059063">
    <property type="entry name" value="SocB"/>
</dbReference>
<reference evidence="1 2" key="1">
    <citation type="submission" date="2022-04" db="EMBL/GenBank/DDBJ databases">
        <title>Genome sequence of soybean root-associated Caulobacter segnis RL271.</title>
        <authorList>
            <person name="Longley R."/>
            <person name="Bonito G."/>
            <person name="Trigodet F."/>
            <person name="Crosson S."/>
            <person name="Fiebig A."/>
        </authorList>
    </citation>
    <scope>NUCLEOTIDE SEQUENCE [LARGE SCALE GENOMIC DNA]</scope>
    <source>
        <strain evidence="1 2">RL271</strain>
    </source>
</reference>
<proteinExistence type="predicted"/>
<dbReference type="EMBL" id="CP096040">
    <property type="protein sequence ID" value="USQ96515.1"/>
    <property type="molecule type" value="Genomic_DNA"/>
</dbReference>
<name>A0ABY4ZV15_9CAUL</name>
<keyword evidence="2" id="KW-1185">Reference proteome</keyword>
<accession>A0ABY4ZV15</accession>
<sequence length="246" mass="27627">MTKSRLPETDLARIAPLPTEDKWRLLRNMRAGFSPISYRPARRHLADALRLQKPLPFDIDSPSAAQLLAAVRADSRSDVEADANIEVIELIMDFRINEKITATAEDFAPLKLAPGYSATYWTNAILRWGDRLLVVNTDFRRGAGYSPLGRRFSISVAHQRIRMMGGDYAELELGLLTFPGRKHQPRSIQLSVPQVELFSYEELVEMTGETLAIWDQVCEEKAASSRRRAANDDGPLFSEHLFGGVG</sequence>
<protein>
    <submittedName>
        <fullName evidence="1">Uncharacterized protein</fullName>
    </submittedName>
</protein>
<dbReference type="Pfam" id="PF26318">
    <property type="entry name" value="SocB"/>
    <property type="match status" value="1"/>
</dbReference>
<evidence type="ECO:0000313" key="1">
    <source>
        <dbReference type="EMBL" id="USQ96515.1"/>
    </source>
</evidence>
<dbReference type="Proteomes" id="UP001057520">
    <property type="component" value="Chromosome"/>
</dbReference>
<evidence type="ECO:0000313" key="2">
    <source>
        <dbReference type="Proteomes" id="UP001057520"/>
    </source>
</evidence>
<organism evidence="1 2">
    <name type="scientific">Caulobacter segnis</name>
    <dbReference type="NCBI Taxonomy" id="88688"/>
    <lineage>
        <taxon>Bacteria</taxon>
        <taxon>Pseudomonadati</taxon>
        <taxon>Pseudomonadota</taxon>
        <taxon>Alphaproteobacteria</taxon>
        <taxon>Caulobacterales</taxon>
        <taxon>Caulobacteraceae</taxon>
        <taxon>Caulobacter</taxon>
    </lineage>
</organism>